<keyword evidence="5" id="KW-0812">Transmembrane</keyword>
<feature type="transmembrane region" description="Helical" evidence="5">
    <location>
        <begin position="1748"/>
        <end position="1770"/>
    </location>
</feature>
<dbReference type="RefSeq" id="XP_002949619.1">
    <property type="nucleotide sequence ID" value="XM_002949573.1"/>
</dbReference>
<evidence type="ECO:0000313" key="7">
    <source>
        <dbReference type="EMBL" id="EFJ49171.1"/>
    </source>
</evidence>
<keyword evidence="8" id="KW-1185">Reference proteome</keyword>
<feature type="region of interest" description="Disordered" evidence="4">
    <location>
        <begin position="825"/>
        <end position="937"/>
    </location>
</feature>
<dbReference type="STRING" id="3068.D8TTB5"/>
<feature type="compositionally biased region" description="Pro residues" evidence="4">
    <location>
        <begin position="1476"/>
        <end position="1496"/>
    </location>
</feature>
<dbReference type="InterPro" id="IPR011936">
    <property type="entry name" value="Myxo_disulph_rpt"/>
</dbReference>
<sequence length="1823" mass="194209">MAAAGAFLPAAGLMLLLMSSVSVASRSSEGAWSTVKSINTGRKLAQVISSFPTVPSCVHSDPTNYTYVDTDISGPADSCYDQAGCLDFLADSTTCRTISTSTGSWLYCQFCIFWSDVRNCPKDAVDTISHVCSADEFWTPGVITSAGAEPTIGATNKLNTWASYSDDKYCQWVRWNNSAGASAWADLAFTVKDGTQACLSTGTPPLNVVINGIAASCQGPRTVNGVRAGCGQGDQANECLWTFRVPRPGTPSFKCSNVSPPPSPPRPPSPPPPPPPAPPPPPRPPPPRPPPLPPLPPGAVLPPPPPLQLSNVGGYTCVSTDDADDANHCQGDACGKLYANMIKKALDLAPADASGILAFGSFSSTSNARKSLESWVTSAGYSTSIITYATSSSTYSSYNLTRYKMIYVPSDNGNTDGGITSTQNQALIAIRPKIVDFVNKRGGSMVVLTQSSFGTSAFGFLPVSFTFTALDFVDVSITREMQLFSPESNNSNLDHVYYHGYFTRPIDWNGMRVMAYQTGFCPVTSGPNQDCRATVLCNTKTILTAENCYDKIDNDNDGLIDKQDPDCWRCGDFVVDPGEQCDDGNILDGDGCSATCQFQDFPPPPPVVFAPPPPPTNQPDVNYCSYDGVTGCATCQGSCETEDKWWSNGRICKLPQALGGAMPDDYLCSNDFGAVATKEFDFYTVGSDGSVTSVGMVNTFRTTRGVLHATMRTTCPNLLFTNTNTTNTTDINHFLLISVAFSGNLTTVSLPMKRNKTGIVLYSCYTFTFDLNEVFPDIGCRQINLDLRITARTSMVTYSTTSQTCITQPDKHTQTDNIIEKYNYYNATPSAPPPPLIPPSPPPPPPPRPPSPPPPPPPSPPPSPMPPPPPSPPPSPPPPSPPPPSPPPPPPPSPPPPSPLPPSPPPPSPEPPSPPPPSPPSPEPPSPAPPSKALGDRQSSLNMLNISCPRSCDCSKLPALDATTKTCPDNNIILRFRSGTNRYDTSVPEIQVCVPRFGHDNVTDIYKFAFCWSTNCEVLSSLAGKPFRVYFDNMDLAPALPSNRLAETPVVVTHLNPECAKPTTIVDLVNNVGTYKIGTNQQLLRIPAPGLDNLDMDVAMEAGCNDDWIVFAVVPVHDAGGLTPPIPPAACPCWDTPENNTCQGYKVPIYLSTLDISEGQSYAQCIDPANYDSRTGRMAYSFCWRYACLPPVFSTTRFTATCPHLERWNIAKMGGNFSIDFQGPEGVNMVAIGHAKNGTIGNITYTNIDDGSTVQLPDGGFGNMTFTYTIPPGFDDLSAAVVMDAVGPRPPPPPRPANTLCPCPLLPENTTGGSFGLCNSTYATMVATLANTTEDNTEFYQCVPWPNYDILMREMAWSHCWVRDCLPEKFRGKPYNLSINQVTKHNIALIPPASYELILFPAPFGMQIYVTLYMTNGSVATYNSTVGSPVIGGTLQRLSLSPLSNLTIMYYIPATFDVDGLAAATILRMIKGSQAPNPPLPPSPPPAPPAPPPGPASVPRVQITTDFMITANISLASLTGSGLADAGTYVTVPIKFADYSLLADCSDASILAYTQKVQKALNLSDTTGINVNCRYAAATYGESLLRRLRRTLISASSWLLDKAGLQSASADVKRRFLQTTTTSGAPELLNVFLTYPSPQGTSATTPSSTCTTLNTIGGTCDASGAQTAMRVQYTTEKVASSVSSESGACEAGTAEGLNKLLSTGQISIYDVMAKGCVVKQLPSAPSAQSVPSTPSAQSSSDKGLSKGAIAGIVIGSVGGAVVLAVVGLTIKNKLDQSQTVNVGNVRESGQAPSGRRWRTYSMQQRAEEATAGRRPVAGVSVYT</sequence>
<evidence type="ECO:0000313" key="8">
    <source>
        <dbReference type="Proteomes" id="UP000001058"/>
    </source>
</evidence>
<proteinExistence type="predicted"/>
<name>D8TTB5_VOLCA</name>
<organism evidence="8">
    <name type="scientific">Volvox carteri f. nagariensis</name>
    <dbReference type="NCBI Taxonomy" id="3068"/>
    <lineage>
        <taxon>Eukaryota</taxon>
        <taxon>Viridiplantae</taxon>
        <taxon>Chlorophyta</taxon>
        <taxon>core chlorophytes</taxon>
        <taxon>Chlorophyceae</taxon>
        <taxon>CS clade</taxon>
        <taxon>Chlamydomonadales</taxon>
        <taxon>Volvocaceae</taxon>
        <taxon>Volvox</taxon>
    </lineage>
</organism>
<feature type="region of interest" description="Disordered" evidence="4">
    <location>
        <begin position="1474"/>
        <end position="1497"/>
    </location>
</feature>
<evidence type="ECO:0000256" key="6">
    <source>
        <dbReference type="SAM" id="SignalP"/>
    </source>
</evidence>
<reference evidence="7 8" key="1">
    <citation type="journal article" date="2010" name="Science">
        <title>Genomic analysis of organismal complexity in the multicellular green alga Volvox carteri.</title>
        <authorList>
            <person name="Prochnik S.E."/>
            <person name="Umen J."/>
            <person name="Nedelcu A.M."/>
            <person name="Hallmann A."/>
            <person name="Miller S.M."/>
            <person name="Nishii I."/>
            <person name="Ferris P."/>
            <person name="Kuo A."/>
            <person name="Mitros T."/>
            <person name="Fritz-Laylin L.K."/>
            <person name="Hellsten U."/>
            <person name="Chapman J."/>
            <person name="Simakov O."/>
            <person name="Rensing S.A."/>
            <person name="Terry A."/>
            <person name="Pangilinan J."/>
            <person name="Kapitonov V."/>
            <person name="Jurka J."/>
            <person name="Salamov A."/>
            <person name="Shapiro H."/>
            <person name="Schmutz J."/>
            <person name="Grimwood J."/>
            <person name="Lindquist E."/>
            <person name="Lucas S."/>
            <person name="Grigoriev I.V."/>
            <person name="Schmitt R."/>
            <person name="Kirk D."/>
            <person name="Rokhsar D.S."/>
        </authorList>
    </citation>
    <scope>NUCLEOTIDE SEQUENCE [LARGE SCALE GENOMIC DNA]</scope>
    <source>
        <strain evidence="8">f. Nagariensis / Eve</strain>
    </source>
</reference>
<dbReference type="NCBIfam" id="TIGR02232">
    <property type="entry name" value="myxo_disulf_rpt"/>
    <property type="match status" value="1"/>
</dbReference>
<dbReference type="PANTHER" id="PTHR48125">
    <property type="entry name" value="LP07818P1"/>
    <property type="match status" value="1"/>
</dbReference>
<dbReference type="InParanoid" id="D8TTB5"/>
<feature type="region of interest" description="Disordered" evidence="4">
    <location>
        <begin position="251"/>
        <end position="306"/>
    </location>
</feature>
<keyword evidence="2" id="KW-0677">Repeat</keyword>
<feature type="compositionally biased region" description="Pro residues" evidence="4">
    <location>
        <begin position="830"/>
        <end position="930"/>
    </location>
</feature>
<dbReference type="eggNOG" id="ENOG502QTV0">
    <property type="taxonomic scope" value="Eukaryota"/>
</dbReference>
<dbReference type="GeneID" id="9618790"/>
<keyword evidence="5" id="KW-1133">Transmembrane helix</keyword>
<keyword evidence="3" id="KW-1015">Disulfide bond</keyword>
<feature type="signal peptide" evidence="6">
    <location>
        <begin position="1"/>
        <end position="24"/>
    </location>
</feature>
<dbReference type="KEGG" id="vcn:VOLCADRAFT_90034"/>
<dbReference type="PANTHER" id="PTHR48125:SF12">
    <property type="entry name" value="AT HOOK TRANSCRIPTION FACTOR FAMILY-RELATED"/>
    <property type="match status" value="1"/>
</dbReference>
<dbReference type="Proteomes" id="UP000001058">
    <property type="component" value="Unassembled WGS sequence"/>
</dbReference>
<dbReference type="EMBL" id="GL378336">
    <property type="protein sequence ID" value="EFJ49171.1"/>
    <property type="molecule type" value="Genomic_DNA"/>
</dbReference>
<protein>
    <submittedName>
        <fullName evidence="7">Uncharacterized protein</fullName>
    </submittedName>
</protein>
<accession>D8TTB5</accession>
<feature type="compositionally biased region" description="Pro residues" evidence="4">
    <location>
        <begin position="259"/>
        <end position="306"/>
    </location>
</feature>
<gene>
    <name evidence="7" type="ORF">VOLCADRAFT_90034</name>
</gene>
<dbReference type="OrthoDB" id="551414at2759"/>
<evidence type="ECO:0000256" key="3">
    <source>
        <dbReference type="ARBA" id="ARBA00023157"/>
    </source>
</evidence>
<evidence type="ECO:0000256" key="5">
    <source>
        <dbReference type="SAM" id="Phobius"/>
    </source>
</evidence>
<evidence type="ECO:0000256" key="1">
    <source>
        <dbReference type="ARBA" id="ARBA00022729"/>
    </source>
</evidence>
<evidence type="ECO:0000256" key="2">
    <source>
        <dbReference type="ARBA" id="ARBA00022737"/>
    </source>
</evidence>
<keyword evidence="5" id="KW-0472">Membrane</keyword>
<evidence type="ECO:0000256" key="4">
    <source>
        <dbReference type="SAM" id="MobiDB-lite"/>
    </source>
</evidence>
<feature type="chain" id="PRO_5003123857" evidence="6">
    <location>
        <begin position="25"/>
        <end position="1823"/>
    </location>
</feature>
<keyword evidence="1 6" id="KW-0732">Signal</keyword>